<name>A0A8S4QMN0_9NEOP</name>
<keyword evidence="2" id="KW-1185">Reference proteome</keyword>
<comment type="caution">
    <text evidence="1">The sequence shown here is derived from an EMBL/GenBank/DDBJ whole genome shotgun (WGS) entry which is preliminary data.</text>
</comment>
<feature type="non-terminal residue" evidence="1">
    <location>
        <position position="1"/>
    </location>
</feature>
<accession>A0A8S4QMN0</accession>
<evidence type="ECO:0000313" key="2">
    <source>
        <dbReference type="Proteomes" id="UP000838756"/>
    </source>
</evidence>
<gene>
    <name evidence="1" type="primary">jg25021</name>
    <name evidence="1" type="ORF">PAEG_LOCUS3389</name>
</gene>
<dbReference type="AlphaFoldDB" id="A0A8S4QMN0"/>
<protein>
    <submittedName>
        <fullName evidence="1">Jg25021 protein</fullName>
    </submittedName>
</protein>
<proteinExistence type="predicted"/>
<dbReference type="EMBL" id="CAKXAJ010010855">
    <property type="protein sequence ID" value="CAH2211678.1"/>
    <property type="molecule type" value="Genomic_DNA"/>
</dbReference>
<sequence length="58" mass="6498">RSARDYRLHNGPFVAAATPECGATLLAVCWPAVYRRHLLRACYQIVDVQPLALIPEAY</sequence>
<reference evidence="1" key="1">
    <citation type="submission" date="2022-03" db="EMBL/GenBank/DDBJ databases">
        <authorList>
            <person name="Lindestad O."/>
        </authorList>
    </citation>
    <scope>NUCLEOTIDE SEQUENCE</scope>
</reference>
<evidence type="ECO:0000313" key="1">
    <source>
        <dbReference type="EMBL" id="CAH2211678.1"/>
    </source>
</evidence>
<organism evidence="1 2">
    <name type="scientific">Pararge aegeria aegeria</name>
    <dbReference type="NCBI Taxonomy" id="348720"/>
    <lineage>
        <taxon>Eukaryota</taxon>
        <taxon>Metazoa</taxon>
        <taxon>Ecdysozoa</taxon>
        <taxon>Arthropoda</taxon>
        <taxon>Hexapoda</taxon>
        <taxon>Insecta</taxon>
        <taxon>Pterygota</taxon>
        <taxon>Neoptera</taxon>
        <taxon>Endopterygota</taxon>
        <taxon>Lepidoptera</taxon>
        <taxon>Glossata</taxon>
        <taxon>Ditrysia</taxon>
        <taxon>Papilionoidea</taxon>
        <taxon>Nymphalidae</taxon>
        <taxon>Satyrinae</taxon>
        <taxon>Satyrini</taxon>
        <taxon>Parargina</taxon>
        <taxon>Pararge</taxon>
    </lineage>
</organism>
<dbReference type="Proteomes" id="UP000838756">
    <property type="component" value="Unassembled WGS sequence"/>
</dbReference>